<feature type="transmembrane region" description="Helical" evidence="1">
    <location>
        <begin position="267"/>
        <end position="290"/>
    </location>
</feature>
<accession>K5WNN7</accession>
<organism evidence="3 4">
    <name type="scientific">Phanerochaete carnosa (strain HHB-10118-sp)</name>
    <name type="common">White-rot fungus</name>
    <name type="synonym">Peniophora carnosa</name>
    <dbReference type="NCBI Taxonomy" id="650164"/>
    <lineage>
        <taxon>Eukaryota</taxon>
        <taxon>Fungi</taxon>
        <taxon>Dikarya</taxon>
        <taxon>Basidiomycota</taxon>
        <taxon>Agaricomycotina</taxon>
        <taxon>Agaricomycetes</taxon>
        <taxon>Polyporales</taxon>
        <taxon>Phanerochaetaceae</taxon>
        <taxon>Phanerochaete</taxon>
    </lineage>
</organism>
<sequence>MHTASFNPAAGGKLAGVLFALMLVTFVVESQLTQYVQTDLGFRQPYFVFYIVHSAFAIMWPLHFLFLVISSKDSPRAIIRGLYVSLAEHIAPTVFDSPASFPIWGSLRLVVILSLFVSVPALLWFVAITQAPLPDVTALWNTNAFFAYILTVRLFGLRWEARRLLSVVIATAGAALVVYGSSGAPASADAGVSAAETRMALIGDLLTLIASVIYGIYQVLYKMYAAPPDHLEPIPADAAYEPIVSAMDDPAETPIFDKPEMVYPPPFGLYANALTSAIGVCTFVLLWVPIPILHYYGLETFHLPADIKTVSVIACIALSGVAFNATLMILLGLWGPIVTSVGNLLTIVLVFISDIIFGGSVQSVTGWSLLGSGAIIVAFGVLAYDILRKQ</sequence>
<feature type="transmembrane region" description="Helical" evidence="1">
    <location>
        <begin position="201"/>
        <end position="220"/>
    </location>
</feature>
<feature type="transmembrane region" description="Helical" evidence="1">
    <location>
        <begin position="107"/>
        <end position="126"/>
    </location>
</feature>
<dbReference type="PANTHER" id="PTHR19346:SF4">
    <property type="entry name" value="SUGAR PHOSPHATE TRANSPORTER DOMAIN-CONTAINING PROTEIN"/>
    <property type="match status" value="1"/>
</dbReference>
<feature type="transmembrane region" description="Helical" evidence="1">
    <location>
        <begin position="46"/>
        <end position="69"/>
    </location>
</feature>
<reference evidence="3 4" key="1">
    <citation type="journal article" date="2012" name="BMC Genomics">
        <title>Comparative genomics of the white-rot fungi, Phanerochaete carnosa and P. chrysosporium, to elucidate the genetic basis of the distinct wood types they colonize.</title>
        <authorList>
            <person name="Suzuki H."/>
            <person name="MacDonald J."/>
            <person name="Syed K."/>
            <person name="Salamov A."/>
            <person name="Hori C."/>
            <person name="Aerts A."/>
            <person name="Henrissat B."/>
            <person name="Wiebenga A."/>
            <person name="vanKuyk P.A."/>
            <person name="Barry K."/>
            <person name="Lindquist E."/>
            <person name="LaButti K."/>
            <person name="Lapidus A."/>
            <person name="Lucas S."/>
            <person name="Coutinho P."/>
            <person name="Gong Y."/>
            <person name="Samejima M."/>
            <person name="Mahadevan R."/>
            <person name="Abou-Zaid M."/>
            <person name="de Vries R.P."/>
            <person name="Igarashi K."/>
            <person name="Yadav J.S."/>
            <person name="Grigoriev I.V."/>
            <person name="Master E.R."/>
        </authorList>
    </citation>
    <scope>NUCLEOTIDE SEQUENCE [LARGE SCALE GENOMIC DNA]</scope>
    <source>
        <strain evidence="3 4">HHB-10118-sp</strain>
    </source>
</reference>
<dbReference type="GeneID" id="18914082"/>
<feature type="signal peptide" evidence="2">
    <location>
        <begin position="1"/>
        <end position="30"/>
    </location>
</feature>
<feature type="transmembrane region" description="Helical" evidence="1">
    <location>
        <begin position="367"/>
        <end position="387"/>
    </location>
</feature>
<dbReference type="HOGENOM" id="CLU_025401_1_0_1"/>
<dbReference type="RefSeq" id="XP_007390504.1">
    <property type="nucleotide sequence ID" value="XM_007390442.1"/>
</dbReference>
<evidence type="ECO:0000313" key="4">
    <source>
        <dbReference type="Proteomes" id="UP000008370"/>
    </source>
</evidence>
<dbReference type="PANTHER" id="PTHR19346">
    <property type="entry name" value="SUGAR PHOSPHATE TRANSPORTER DOMAIN-CONTAINING PROTEIN"/>
    <property type="match status" value="1"/>
</dbReference>
<evidence type="ECO:0000313" key="3">
    <source>
        <dbReference type="EMBL" id="EKM61070.1"/>
    </source>
</evidence>
<dbReference type="Proteomes" id="UP000008370">
    <property type="component" value="Unassembled WGS sequence"/>
</dbReference>
<feature type="transmembrane region" description="Helical" evidence="1">
    <location>
        <begin position="164"/>
        <end position="181"/>
    </location>
</feature>
<feature type="transmembrane region" description="Helical" evidence="1">
    <location>
        <begin position="310"/>
        <end position="334"/>
    </location>
</feature>
<dbReference type="OrthoDB" id="10062838at2759"/>
<feature type="transmembrane region" description="Helical" evidence="1">
    <location>
        <begin position="138"/>
        <end position="157"/>
    </location>
</feature>
<dbReference type="AlphaFoldDB" id="K5WNN7"/>
<dbReference type="InterPro" id="IPR026505">
    <property type="entry name" value="Solute_c_fam_35_mem_F3/F4"/>
</dbReference>
<evidence type="ECO:0008006" key="5">
    <source>
        <dbReference type="Google" id="ProtNLM"/>
    </source>
</evidence>
<keyword evidence="1" id="KW-0812">Transmembrane</keyword>
<keyword evidence="1" id="KW-1133">Transmembrane helix</keyword>
<feature type="chain" id="PRO_5003885807" description="EamA domain-containing protein" evidence="2">
    <location>
        <begin position="31"/>
        <end position="390"/>
    </location>
</feature>
<dbReference type="KEGG" id="pco:PHACADRAFT_247425"/>
<proteinExistence type="predicted"/>
<evidence type="ECO:0000256" key="1">
    <source>
        <dbReference type="SAM" id="Phobius"/>
    </source>
</evidence>
<dbReference type="EMBL" id="JH930468">
    <property type="protein sequence ID" value="EKM61070.1"/>
    <property type="molecule type" value="Genomic_DNA"/>
</dbReference>
<dbReference type="InParanoid" id="K5WNN7"/>
<name>K5WNN7_PHACS</name>
<gene>
    <name evidence="3" type="ORF">PHACADRAFT_247425</name>
</gene>
<keyword evidence="2" id="KW-0732">Signal</keyword>
<protein>
    <recommendedName>
        <fullName evidence="5">EamA domain-containing protein</fullName>
    </recommendedName>
</protein>
<keyword evidence="1" id="KW-0472">Membrane</keyword>
<feature type="transmembrane region" description="Helical" evidence="1">
    <location>
        <begin position="341"/>
        <end position="361"/>
    </location>
</feature>
<evidence type="ECO:0000256" key="2">
    <source>
        <dbReference type="SAM" id="SignalP"/>
    </source>
</evidence>
<keyword evidence="4" id="KW-1185">Reference proteome</keyword>